<dbReference type="Gene3D" id="1.10.287.470">
    <property type="entry name" value="Helix hairpin bin"/>
    <property type="match status" value="1"/>
</dbReference>
<evidence type="ECO:0000313" key="6">
    <source>
        <dbReference type="EMBL" id="KGO91658.1"/>
    </source>
</evidence>
<dbReference type="InterPro" id="IPR006143">
    <property type="entry name" value="RND_pump_MFP"/>
</dbReference>
<dbReference type="SUPFAM" id="SSF111369">
    <property type="entry name" value="HlyD-like secretion proteins"/>
    <property type="match status" value="1"/>
</dbReference>
<proteinExistence type="inferred from homology"/>
<comment type="similarity">
    <text evidence="1">Belongs to the membrane fusion protein (MFP) (TC 8.A.1) family.</text>
</comment>
<dbReference type="eggNOG" id="COG0845">
    <property type="taxonomic scope" value="Bacteria"/>
</dbReference>
<dbReference type="OrthoDB" id="9806939at2"/>
<keyword evidence="7" id="KW-1185">Reference proteome</keyword>
<dbReference type="STRING" id="1121898.GCA_000422725_03156"/>
<evidence type="ECO:0000259" key="5">
    <source>
        <dbReference type="Pfam" id="PF25989"/>
    </source>
</evidence>
<evidence type="ECO:0000256" key="1">
    <source>
        <dbReference type="ARBA" id="ARBA00009477"/>
    </source>
</evidence>
<evidence type="ECO:0000259" key="4">
    <source>
        <dbReference type="Pfam" id="PF25973"/>
    </source>
</evidence>
<dbReference type="PROSITE" id="PS51257">
    <property type="entry name" value="PROKAR_LIPOPROTEIN"/>
    <property type="match status" value="1"/>
</dbReference>
<protein>
    <submittedName>
        <fullName evidence="6">RND transporter</fullName>
    </submittedName>
</protein>
<feature type="chain" id="PRO_5001992295" evidence="2">
    <location>
        <begin position="22"/>
        <end position="361"/>
    </location>
</feature>
<feature type="domain" description="CusB-like beta-barrel" evidence="3">
    <location>
        <begin position="213"/>
        <end position="285"/>
    </location>
</feature>
<sequence>MKRYVLIPAAALLLVSAVSCGKKEEAPVVEAEPTIETFSLHKEKLSSQIRLPAELSGFRQTDLYAKVSSFVKELKVDIGSEVKAGQLLIVLEAPEISSQLAAAESRLRSQEAVYMASNSTYNRILETSKVEGTISKNDLDIALSRKSSDYAQLQAAKAAYKEVQVNLSYLQIRAPFDGVVSARNINTGAYVGPAGKGSELPLLTIQDQKKLRLAVSVPEMYTGYLKQGDEISFTVRPFPNETFRAKIQRMSGALDLRLRSERVEMDVINDNKKLLPGMVAEVILALNSKDSTFVVPKTAVVSSAEGSFVLSVKDNVTHRTGIKKGRETGDNVEIFSDSLAVDNVLVKAASEEMRNGTTVRK</sequence>
<organism evidence="6 7">
    <name type="scientific">Flavobacterium subsaxonicum WB 4.1-42 = DSM 21790</name>
    <dbReference type="NCBI Taxonomy" id="1121898"/>
    <lineage>
        <taxon>Bacteria</taxon>
        <taxon>Pseudomonadati</taxon>
        <taxon>Bacteroidota</taxon>
        <taxon>Flavobacteriia</taxon>
        <taxon>Flavobacteriales</taxon>
        <taxon>Flavobacteriaceae</taxon>
        <taxon>Flavobacterium</taxon>
    </lineage>
</organism>
<reference evidence="6 7" key="1">
    <citation type="submission" date="2013-09" db="EMBL/GenBank/DDBJ databases">
        <authorList>
            <person name="Zeng Z."/>
            <person name="Chen C."/>
        </authorList>
    </citation>
    <scope>NUCLEOTIDE SEQUENCE [LARGE SCALE GENOMIC DNA]</scope>
    <source>
        <strain evidence="6 7">WB 4.1-42</strain>
    </source>
</reference>
<dbReference type="InterPro" id="IPR058792">
    <property type="entry name" value="Beta-barrel_RND_2"/>
</dbReference>
<dbReference type="NCBIfam" id="TIGR01730">
    <property type="entry name" value="RND_mfp"/>
    <property type="match status" value="1"/>
</dbReference>
<dbReference type="RefSeq" id="WP_026993263.1">
    <property type="nucleotide sequence ID" value="NZ_JRLY01000016.1"/>
</dbReference>
<keyword evidence="2" id="KW-0732">Signal</keyword>
<dbReference type="EMBL" id="JRLY01000016">
    <property type="protein sequence ID" value="KGO91658.1"/>
    <property type="molecule type" value="Genomic_DNA"/>
</dbReference>
<dbReference type="Gene3D" id="2.40.420.20">
    <property type="match status" value="1"/>
</dbReference>
<dbReference type="PANTHER" id="PTHR30469">
    <property type="entry name" value="MULTIDRUG RESISTANCE PROTEIN MDTA"/>
    <property type="match status" value="1"/>
</dbReference>
<comment type="caution">
    <text evidence="6">The sequence shown here is derived from an EMBL/GenBank/DDBJ whole genome shotgun (WGS) entry which is preliminary data.</text>
</comment>
<dbReference type="AlphaFoldDB" id="A0A0A2MJP2"/>
<gene>
    <name evidence="6" type="ORF">Q766_16635</name>
</gene>
<evidence type="ECO:0000313" key="7">
    <source>
        <dbReference type="Proteomes" id="UP000030111"/>
    </source>
</evidence>
<dbReference type="Proteomes" id="UP000030111">
    <property type="component" value="Unassembled WGS sequence"/>
</dbReference>
<dbReference type="InterPro" id="IPR058647">
    <property type="entry name" value="BSH_CzcB-like"/>
</dbReference>
<dbReference type="Gene3D" id="2.40.50.100">
    <property type="match status" value="1"/>
</dbReference>
<dbReference type="Pfam" id="PF25954">
    <property type="entry name" value="Beta-barrel_RND_2"/>
    <property type="match status" value="1"/>
</dbReference>
<feature type="domain" description="CzcB-like barrel-sandwich hybrid" evidence="4">
    <location>
        <begin position="62"/>
        <end position="192"/>
    </location>
</feature>
<dbReference type="GO" id="GO:0015562">
    <property type="term" value="F:efflux transmembrane transporter activity"/>
    <property type="evidence" value="ECO:0007669"/>
    <property type="project" value="TreeGrafter"/>
</dbReference>
<dbReference type="Gene3D" id="2.40.30.170">
    <property type="match status" value="1"/>
</dbReference>
<dbReference type="InterPro" id="IPR058637">
    <property type="entry name" value="YknX-like_C"/>
</dbReference>
<feature type="domain" description="YknX-like C-terminal permuted SH3-like" evidence="5">
    <location>
        <begin position="294"/>
        <end position="360"/>
    </location>
</feature>
<dbReference type="Pfam" id="PF25989">
    <property type="entry name" value="YknX_C"/>
    <property type="match status" value="1"/>
</dbReference>
<accession>A0A0A2MJP2</accession>
<feature type="signal peptide" evidence="2">
    <location>
        <begin position="1"/>
        <end position="21"/>
    </location>
</feature>
<evidence type="ECO:0000256" key="2">
    <source>
        <dbReference type="SAM" id="SignalP"/>
    </source>
</evidence>
<dbReference type="PANTHER" id="PTHR30469:SF37">
    <property type="entry name" value="RAGD PROTEIN"/>
    <property type="match status" value="1"/>
</dbReference>
<evidence type="ECO:0000259" key="3">
    <source>
        <dbReference type="Pfam" id="PF25954"/>
    </source>
</evidence>
<dbReference type="GO" id="GO:1990281">
    <property type="term" value="C:efflux pump complex"/>
    <property type="evidence" value="ECO:0007669"/>
    <property type="project" value="TreeGrafter"/>
</dbReference>
<dbReference type="Pfam" id="PF25973">
    <property type="entry name" value="BSH_CzcB"/>
    <property type="match status" value="1"/>
</dbReference>
<name>A0A0A2MJP2_9FLAO</name>